<comment type="similarity">
    <text evidence="3">Belongs to the HscB family.</text>
</comment>
<dbReference type="GO" id="GO:0001671">
    <property type="term" value="F:ATPase activator activity"/>
    <property type="evidence" value="ECO:0007669"/>
    <property type="project" value="InterPro"/>
</dbReference>
<dbReference type="PANTHER" id="PTHR14021:SF15">
    <property type="entry name" value="IRON-SULFUR CLUSTER CO-CHAPERONE PROTEIN HSCB"/>
    <property type="match status" value="1"/>
</dbReference>
<dbReference type="PROSITE" id="PS50076">
    <property type="entry name" value="DNAJ_2"/>
    <property type="match status" value="1"/>
</dbReference>
<dbReference type="STRING" id="283909.R7TY63"/>
<evidence type="ECO:0000256" key="2">
    <source>
        <dbReference type="ARBA" id="ARBA00004496"/>
    </source>
</evidence>
<dbReference type="InterPro" id="IPR036386">
    <property type="entry name" value="HscB_C_sf"/>
</dbReference>
<reference evidence="8 10" key="2">
    <citation type="journal article" date="2013" name="Nature">
        <title>Insights into bilaterian evolution from three spiralian genomes.</title>
        <authorList>
            <person name="Simakov O."/>
            <person name="Marletaz F."/>
            <person name="Cho S.J."/>
            <person name="Edsinger-Gonzales E."/>
            <person name="Havlak P."/>
            <person name="Hellsten U."/>
            <person name="Kuo D.H."/>
            <person name="Larsson T."/>
            <person name="Lv J."/>
            <person name="Arendt D."/>
            <person name="Savage R."/>
            <person name="Osoegawa K."/>
            <person name="de Jong P."/>
            <person name="Grimwood J."/>
            <person name="Chapman J.A."/>
            <person name="Shapiro H."/>
            <person name="Aerts A."/>
            <person name="Otillar R.P."/>
            <person name="Terry A.Y."/>
            <person name="Boore J.L."/>
            <person name="Grigoriev I.V."/>
            <person name="Lindberg D.R."/>
            <person name="Seaver E.C."/>
            <person name="Weisblat D.A."/>
            <person name="Putnam N.H."/>
            <person name="Rokhsar D.S."/>
        </authorList>
    </citation>
    <scope>NUCLEOTIDE SEQUENCE</scope>
    <source>
        <strain evidence="8 10">I ESC-2004</strain>
    </source>
</reference>
<dbReference type="EMBL" id="AMQN01011363">
    <property type="status" value="NOT_ANNOTATED_CDS"/>
    <property type="molecule type" value="Genomic_DNA"/>
</dbReference>
<dbReference type="InterPro" id="IPR004640">
    <property type="entry name" value="HscB"/>
</dbReference>
<dbReference type="InterPro" id="IPR009073">
    <property type="entry name" value="HscB_oligo_C"/>
</dbReference>
<dbReference type="GO" id="GO:0051087">
    <property type="term" value="F:protein-folding chaperone binding"/>
    <property type="evidence" value="ECO:0007669"/>
    <property type="project" value="InterPro"/>
</dbReference>
<dbReference type="Gene3D" id="1.10.287.110">
    <property type="entry name" value="DnaJ domain"/>
    <property type="match status" value="1"/>
</dbReference>
<dbReference type="SUPFAM" id="SSF46565">
    <property type="entry name" value="Chaperone J-domain"/>
    <property type="match status" value="1"/>
</dbReference>
<evidence type="ECO:0000313" key="10">
    <source>
        <dbReference type="Proteomes" id="UP000014760"/>
    </source>
</evidence>
<dbReference type="OrthoDB" id="448954at2759"/>
<dbReference type="Proteomes" id="UP000014760">
    <property type="component" value="Unassembled WGS sequence"/>
</dbReference>
<dbReference type="EMBL" id="KB308850">
    <property type="protein sequence ID" value="ELT96361.1"/>
    <property type="molecule type" value="Genomic_DNA"/>
</dbReference>
<reference evidence="10" key="1">
    <citation type="submission" date="2012-12" db="EMBL/GenBank/DDBJ databases">
        <authorList>
            <person name="Hellsten U."/>
            <person name="Grimwood J."/>
            <person name="Chapman J.A."/>
            <person name="Shapiro H."/>
            <person name="Aerts A."/>
            <person name="Otillar R.P."/>
            <person name="Terry A.Y."/>
            <person name="Boore J.L."/>
            <person name="Simakov O."/>
            <person name="Marletaz F."/>
            <person name="Cho S.-J."/>
            <person name="Edsinger-Gonzales E."/>
            <person name="Havlak P."/>
            <person name="Kuo D.-H."/>
            <person name="Larsson T."/>
            <person name="Lv J."/>
            <person name="Arendt D."/>
            <person name="Savage R."/>
            <person name="Osoegawa K."/>
            <person name="de Jong P."/>
            <person name="Lindberg D.R."/>
            <person name="Seaver E.C."/>
            <person name="Weisblat D.A."/>
            <person name="Putnam N.H."/>
            <person name="Grigoriev I.V."/>
            <person name="Rokhsar D.S."/>
        </authorList>
    </citation>
    <scope>NUCLEOTIDE SEQUENCE</scope>
    <source>
        <strain evidence="10">I ESC-2004</strain>
    </source>
</reference>
<organism evidence="8">
    <name type="scientific">Capitella teleta</name>
    <name type="common">Polychaete worm</name>
    <dbReference type="NCBI Taxonomy" id="283909"/>
    <lineage>
        <taxon>Eukaryota</taxon>
        <taxon>Metazoa</taxon>
        <taxon>Spiralia</taxon>
        <taxon>Lophotrochozoa</taxon>
        <taxon>Annelida</taxon>
        <taxon>Polychaeta</taxon>
        <taxon>Sedentaria</taxon>
        <taxon>Scolecida</taxon>
        <taxon>Capitellidae</taxon>
        <taxon>Capitella</taxon>
    </lineage>
</organism>
<evidence type="ECO:0000256" key="3">
    <source>
        <dbReference type="ARBA" id="ARBA00010476"/>
    </source>
</evidence>
<dbReference type="SUPFAM" id="SSF47144">
    <property type="entry name" value="HSC20 (HSCB), C-terminal oligomerisation domain"/>
    <property type="match status" value="1"/>
</dbReference>
<accession>R7TY63</accession>
<keyword evidence="5" id="KW-0496">Mitochondrion</keyword>
<dbReference type="NCBIfam" id="TIGR00714">
    <property type="entry name" value="hscB"/>
    <property type="match status" value="1"/>
</dbReference>
<dbReference type="OMA" id="LMFIERF"/>
<sequence length="246" mass="28602">MTPVFLPRRTKFAKQFTDRHLRFTKKFLRFHEPMLLTRPLCSNSKPLIHECWKCGTDLDPVGQQYFCDCGVVQPPKLCRDFFCMMGMKVDFDVNVPDLKKQFTTLQRNLHPDKFTQKSETEKEFSLQQSSTVNKAYSTLLKPLSRALYMLELKGIFIEESNISAEPKFLMEILEINEELAEADSLEAVEDIRTTNQKVMDDITASLSVAFRNGDLEEAKILISKLKYYANIEDKVKELRQLYAHNL</sequence>
<evidence type="ECO:0000259" key="7">
    <source>
        <dbReference type="PROSITE" id="PS50076"/>
    </source>
</evidence>
<evidence type="ECO:0000256" key="5">
    <source>
        <dbReference type="ARBA" id="ARBA00023128"/>
    </source>
</evidence>
<dbReference type="FunFam" id="1.20.1280.20:FF:000002">
    <property type="entry name" value="HscB mitochondrial iron-sulfur cluster co-chaperone"/>
    <property type="match status" value="1"/>
</dbReference>
<proteinExistence type="inferred from homology"/>
<dbReference type="PANTHER" id="PTHR14021">
    <property type="entry name" value="IRON-SULFUR CLUSTER CO-CHAPERONE PROTEIN HSCB"/>
    <property type="match status" value="1"/>
</dbReference>
<keyword evidence="6" id="KW-0143">Chaperone</keyword>
<dbReference type="GO" id="GO:0005739">
    <property type="term" value="C:mitochondrion"/>
    <property type="evidence" value="ECO:0007669"/>
    <property type="project" value="UniProtKB-SubCell"/>
</dbReference>
<evidence type="ECO:0000256" key="1">
    <source>
        <dbReference type="ARBA" id="ARBA00004173"/>
    </source>
</evidence>
<dbReference type="CDD" id="cd06257">
    <property type="entry name" value="DnaJ"/>
    <property type="match status" value="1"/>
</dbReference>
<evidence type="ECO:0000313" key="8">
    <source>
        <dbReference type="EMBL" id="ELT96361.1"/>
    </source>
</evidence>
<dbReference type="SMART" id="SM00271">
    <property type="entry name" value="DnaJ"/>
    <property type="match status" value="1"/>
</dbReference>
<dbReference type="EnsemblMetazoa" id="CapteT162651">
    <property type="protein sequence ID" value="CapteP162651"/>
    <property type="gene ID" value="CapteG162651"/>
</dbReference>
<dbReference type="HAMAP" id="MF_00682">
    <property type="entry name" value="HscB"/>
    <property type="match status" value="1"/>
</dbReference>
<name>R7TY63_CAPTE</name>
<dbReference type="InterPro" id="IPR036869">
    <property type="entry name" value="J_dom_sf"/>
</dbReference>
<keyword evidence="10" id="KW-1185">Reference proteome</keyword>
<comment type="subcellular location">
    <subcellularLocation>
        <location evidence="2">Cytoplasm</location>
    </subcellularLocation>
    <subcellularLocation>
        <location evidence="1">Mitochondrion</location>
    </subcellularLocation>
</comment>
<dbReference type="HOGENOM" id="CLU_068529_0_2_1"/>
<reference evidence="9" key="3">
    <citation type="submission" date="2015-06" db="UniProtKB">
        <authorList>
            <consortium name="EnsemblMetazoa"/>
        </authorList>
    </citation>
    <scope>IDENTIFICATION</scope>
</reference>
<feature type="domain" description="J" evidence="7">
    <location>
        <begin position="80"/>
        <end position="152"/>
    </location>
</feature>
<evidence type="ECO:0000313" key="9">
    <source>
        <dbReference type="EnsemblMetazoa" id="CapteP162651"/>
    </source>
</evidence>
<evidence type="ECO:0000256" key="4">
    <source>
        <dbReference type="ARBA" id="ARBA00022490"/>
    </source>
</evidence>
<dbReference type="GO" id="GO:0051259">
    <property type="term" value="P:protein complex oligomerization"/>
    <property type="evidence" value="ECO:0007669"/>
    <property type="project" value="InterPro"/>
</dbReference>
<dbReference type="Pfam" id="PF07743">
    <property type="entry name" value="HSCB_C"/>
    <property type="match status" value="1"/>
</dbReference>
<dbReference type="AlphaFoldDB" id="R7TY63"/>
<dbReference type="GO" id="GO:0044571">
    <property type="term" value="P:[2Fe-2S] cluster assembly"/>
    <property type="evidence" value="ECO:0007669"/>
    <property type="project" value="InterPro"/>
</dbReference>
<dbReference type="InterPro" id="IPR001623">
    <property type="entry name" value="DnaJ_domain"/>
</dbReference>
<protein>
    <recommendedName>
        <fullName evidence="7">J domain-containing protein</fullName>
    </recommendedName>
</protein>
<dbReference type="FunCoup" id="R7TY63">
    <property type="interactions" value="422"/>
</dbReference>
<dbReference type="Gene3D" id="1.20.1280.20">
    <property type="entry name" value="HscB, C-terminal domain"/>
    <property type="match status" value="1"/>
</dbReference>
<gene>
    <name evidence="8" type="ORF">CAPTEDRAFT_162651</name>
</gene>
<evidence type="ECO:0000256" key="6">
    <source>
        <dbReference type="ARBA" id="ARBA00023186"/>
    </source>
</evidence>
<keyword evidence="4" id="KW-0963">Cytoplasm</keyword>